<dbReference type="SUPFAM" id="SSF109604">
    <property type="entry name" value="HD-domain/PDEase-like"/>
    <property type="match status" value="1"/>
</dbReference>
<evidence type="ECO:0000259" key="9">
    <source>
        <dbReference type="PROSITE" id="PS51880"/>
    </source>
</evidence>
<dbReference type="PANTHER" id="PTHR21262:SF36">
    <property type="entry name" value="BIFUNCTIONAL (P)PPGPP SYNTHASE_HYDROLASE SPOT"/>
    <property type="match status" value="1"/>
</dbReference>
<dbReference type="Pfam" id="PF13291">
    <property type="entry name" value="ACT_4"/>
    <property type="match status" value="1"/>
</dbReference>
<evidence type="ECO:0000256" key="6">
    <source>
        <dbReference type="RuleBase" id="RU003847"/>
    </source>
</evidence>
<dbReference type="CDD" id="cd05399">
    <property type="entry name" value="NT_Rel-Spo_like"/>
    <property type="match status" value="1"/>
</dbReference>
<organism evidence="10 11">
    <name type="scientific">Muricoccus roseus</name>
    <dbReference type="NCBI Taxonomy" id="198092"/>
    <lineage>
        <taxon>Bacteria</taxon>
        <taxon>Pseudomonadati</taxon>
        <taxon>Pseudomonadota</taxon>
        <taxon>Alphaproteobacteria</taxon>
        <taxon>Acetobacterales</taxon>
        <taxon>Roseomonadaceae</taxon>
        <taxon>Muricoccus</taxon>
    </lineage>
</organism>
<proteinExistence type="inferred from homology"/>
<dbReference type="CDD" id="cd04876">
    <property type="entry name" value="ACT_RelA-SpoT"/>
    <property type="match status" value="1"/>
</dbReference>
<dbReference type="GO" id="GO:0008893">
    <property type="term" value="F:guanosine-3',5'-bis(diphosphate) 3'-diphosphatase activity"/>
    <property type="evidence" value="ECO:0007669"/>
    <property type="project" value="TreeGrafter"/>
</dbReference>
<dbReference type="InterPro" id="IPR043519">
    <property type="entry name" value="NT_sf"/>
</dbReference>
<dbReference type="Pfam" id="PF04607">
    <property type="entry name" value="RelA_SpoT"/>
    <property type="match status" value="1"/>
</dbReference>
<feature type="domain" description="TGS" evidence="9">
    <location>
        <begin position="448"/>
        <end position="509"/>
    </location>
</feature>
<evidence type="ECO:0000256" key="4">
    <source>
        <dbReference type="ARBA" id="ARBA00032407"/>
    </source>
</evidence>
<dbReference type="PANTHER" id="PTHR21262">
    <property type="entry name" value="GUANOSINE-3',5'-BIS DIPHOSPHATE 3'-PYROPHOSPHOHYDROLASE"/>
    <property type="match status" value="1"/>
</dbReference>
<dbReference type="EMBL" id="FQZF01000012">
    <property type="protein sequence ID" value="SHJ35417.1"/>
    <property type="molecule type" value="Genomic_DNA"/>
</dbReference>
<dbReference type="Gene3D" id="3.30.70.260">
    <property type="match status" value="1"/>
</dbReference>
<evidence type="ECO:0000313" key="11">
    <source>
        <dbReference type="Proteomes" id="UP000184387"/>
    </source>
</evidence>
<evidence type="ECO:0000259" key="8">
    <source>
        <dbReference type="PROSITE" id="PS51831"/>
    </source>
</evidence>
<dbReference type="PROSITE" id="PS51831">
    <property type="entry name" value="HD"/>
    <property type="match status" value="1"/>
</dbReference>
<dbReference type="AlphaFoldDB" id="A0A1M6ILZ7"/>
<dbReference type="FunFam" id="1.10.3210.10:FF:000001">
    <property type="entry name" value="GTP pyrophosphokinase RelA"/>
    <property type="match status" value="1"/>
</dbReference>
<dbReference type="Gene3D" id="3.30.460.10">
    <property type="entry name" value="Beta Polymerase, domain 2"/>
    <property type="match status" value="1"/>
</dbReference>
<dbReference type="GO" id="GO:0016301">
    <property type="term" value="F:kinase activity"/>
    <property type="evidence" value="ECO:0007669"/>
    <property type="project" value="UniProtKB-KW"/>
</dbReference>
<dbReference type="FunFam" id="3.10.20.30:FF:000002">
    <property type="entry name" value="GTP pyrophosphokinase (RelA/SpoT)"/>
    <property type="match status" value="1"/>
</dbReference>
<sequence>MTDGTGNPRTPGAVPGAPRAPEGVATGAPDTLDSPLAAAPTAEGSGGDLVGDAGLGSDPGKALAELVTGYDPRADGAMIERAYRTAEHAHRNQRRDNGDPYIGHPVAVAQILAGYRLDAATIATALLHDTVEDTGLTLADLSRDFGPDIARLVDGVTKLTRLEIQSERTKQAENFRKLVLAMSEDIRVLLVKLADRTHNMRTLHFVPQQARRMRTARETMEIYAPLAERIGMQAVKDELEDRAFRELQPDASQTINARLAFLRGQGADLIAEIAEDLRRRLRDSEVPVIEIQGREKSAYGIWLKMHSKKVEFEQLSDIMAFRVITDDKANCYAALGAIHSAYRVVPGRFKDYISTPKPNGYQSLHTGVTVPERRNAKIEVQIRTPEMHEVAEFGVAAHWIYKQGPDGVVNASRDRKRYPWVKDLLEILENAGEAQDFLENTKLALHQDQVFCFTPKGDLIALPRGATPVDFAYHVHSQIGDSCVGAKINGRIVPLRHQLENGDQVEIITARGGTPNPAWERFVVTGKARARIRRTVLARQREESRENGRQAIARAFRQEGLDFSEKIAEPAVKALKQPGFEELCIAVGSGNITARDVLHAAVPELRGPPRPAVSPLEALALTRARGKPGATVPHRVTKGREVAHGITGLVSGMEVNFAGCCHPVPGDRIVGIVSTGRGVTIHKQGCHTLDAFAGTPERFIDVDWDSAPGAAGEHVARLAVVTSNESTAIAGMTTAIAKQEARIQSLRFLHRAPDFAELNVDLEVKDLRHLSSVIAALRALPGIEQVERAKS</sequence>
<comment type="catalytic activity">
    <reaction evidence="5">
        <text>GTP + ATP = guanosine 3'-diphosphate 5'-triphosphate + AMP</text>
        <dbReference type="Rhea" id="RHEA:22088"/>
        <dbReference type="ChEBI" id="CHEBI:30616"/>
        <dbReference type="ChEBI" id="CHEBI:37565"/>
        <dbReference type="ChEBI" id="CHEBI:142410"/>
        <dbReference type="ChEBI" id="CHEBI:456215"/>
        <dbReference type="EC" id="2.7.6.5"/>
    </reaction>
</comment>
<name>A0A1M6ILZ7_9PROT</name>
<feature type="region of interest" description="Disordered" evidence="7">
    <location>
        <begin position="1"/>
        <end position="56"/>
    </location>
</feature>
<comment type="similarity">
    <text evidence="6">Belongs to the relA/spoT family.</text>
</comment>
<evidence type="ECO:0000256" key="7">
    <source>
        <dbReference type="SAM" id="MobiDB-lite"/>
    </source>
</evidence>
<dbReference type="RefSeq" id="WP_073134934.1">
    <property type="nucleotide sequence ID" value="NZ_FQZF01000012.1"/>
</dbReference>
<dbReference type="SUPFAM" id="SSF81301">
    <property type="entry name" value="Nucleotidyltransferase"/>
    <property type="match status" value="1"/>
</dbReference>
<dbReference type="InterPro" id="IPR003607">
    <property type="entry name" value="HD/PDEase_dom"/>
</dbReference>
<comment type="function">
    <text evidence="6">In eubacteria ppGpp (guanosine 3'-diphosphate 5'-diphosphate) is a mediator of the stringent response that coordinates a variety of cellular activities in response to changes in nutritional abundance.</text>
</comment>
<dbReference type="InterPro" id="IPR045600">
    <property type="entry name" value="RelA/SpoT_AH_RIS"/>
</dbReference>
<keyword evidence="11" id="KW-1185">Reference proteome</keyword>
<evidence type="ECO:0000256" key="1">
    <source>
        <dbReference type="ARBA" id="ARBA00013251"/>
    </source>
</evidence>
<dbReference type="CDD" id="cd01668">
    <property type="entry name" value="TGS_RSH"/>
    <property type="match status" value="1"/>
</dbReference>
<dbReference type="GO" id="GO:0008728">
    <property type="term" value="F:GTP diphosphokinase activity"/>
    <property type="evidence" value="ECO:0007669"/>
    <property type="project" value="UniProtKB-EC"/>
</dbReference>
<dbReference type="CDD" id="cd00077">
    <property type="entry name" value="HDc"/>
    <property type="match status" value="1"/>
</dbReference>
<dbReference type="STRING" id="198092.SAMN02745194_02383"/>
<evidence type="ECO:0000256" key="3">
    <source>
        <dbReference type="ARBA" id="ARBA00029754"/>
    </source>
</evidence>
<gene>
    <name evidence="10" type="ORF">SAMN02745194_02383</name>
</gene>
<dbReference type="Pfam" id="PF19296">
    <property type="entry name" value="RelA_AH_RIS"/>
    <property type="match status" value="1"/>
</dbReference>
<dbReference type="InterPro" id="IPR004095">
    <property type="entry name" value="TGS"/>
</dbReference>
<dbReference type="Gene3D" id="1.10.3210.10">
    <property type="entry name" value="Hypothetical protein af1432"/>
    <property type="match status" value="1"/>
</dbReference>
<dbReference type="GO" id="GO:0015969">
    <property type="term" value="P:guanosine tetraphosphate metabolic process"/>
    <property type="evidence" value="ECO:0007669"/>
    <property type="project" value="InterPro"/>
</dbReference>
<evidence type="ECO:0000256" key="2">
    <source>
        <dbReference type="ARBA" id="ARBA00014315"/>
    </source>
</evidence>
<keyword evidence="10" id="KW-0418">Kinase</keyword>
<dbReference type="NCBIfam" id="TIGR00691">
    <property type="entry name" value="spoT_relA"/>
    <property type="match status" value="1"/>
</dbReference>
<dbReference type="PROSITE" id="PS51880">
    <property type="entry name" value="TGS"/>
    <property type="match status" value="1"/>
</dbReference>
<dbReference type="Pfam" id="PF13328">
    <property type="entry name" value="HD_4"/>
    <property type="match status" value="1"/>
</dbReference>
<dbReference type="InterPro" id="IPR004811">
    <property type="entry name" value="RelA/Spo_fam"/>
</dbReference>
<dbReference type="GO" id="GO:0042594">
    <property type="term" value="P:response to starvation"/>
    <property type="evidence" value="ECO:0007669"/>
    <property type="project" value="TreeGrafter"/>
</dbReference>
<evidence type="ECO:0000313" key="10">
    <source>
        <dbReference type="EMBL" id="SHJ35417.1"/>
    </source>
</evidence>
<dbReference type="InterPro" id="IPR002912">
    <property type="entry name" value="ACT_dom"/>
</dbReference>
<accession>A0A1M6ILZ7</accession>
<protein>
    <recommendedName>
        <fullName evidence="2">GTP pyrophosphokinase rsh</fullName>
        <ecNumber evidence="1">2.7.6.5</ecNumber>
    </recommendedName>
    <alternativeName>
        <fullName evidence="4">(p)ppGpp synthase</fullName>
    </alternativeName>
    <alternativeName>
        <fullName evidence="3">ATP:GTP 3'-pyrophosphotransferase</fullName>
    </alternativeName>
</protein>
<dbReference type="Proteomes" id="UP000184387">
    <property type="component" value="Unassembled WGS sequence"/>
</dbReference>
<dbReference type="OrthoDB" id="9805041at2"/>
<dbReference type="InterPro" id="IPR033655">
    <property type="entry name" value="TGS_RelA/SpoT"/>
</dbReference>
<dbReference type="SUPFAM" id="SSF81271">
    <property type="entry name" value="TGS-like"/>
    <property type="match status" value="1"/>
</dbReference>
<dbReference type="EC" id="2.7.6.5" evidence="1"/>
<reference evidence="10 11" key="1">
    <citation type="submission" date="2016-11" db="EMBL/GenBank/DDBJ databases">
        <authorList>
            <person name="Jaros S."/>
            <person name="Januszkiewicz K."/>
            <person name="Wedrychowicz H."/>
        </authorList>
    </citation>
    <scope>NUCLEOTIDE SEQUENCE [LARGE SCALE GENOMIC DNA]</scope>
    <source>
        <strain evidence="10 11">DSM 14916</strain>
    </source>
</reference>
<dbReference type="Pfam" id="PF02824">
    <property type="entry name" value="TGS"/>
    <property type="match status" value="1"/>
</dbReference>
<dbReference type="SMART" id="SM00954">
    <property type="entry name" value="RelA_SpoT"/>
    <property type="match status" value="1"/>
</dbReference>
<dbReference type="InterPro" id="IPR012675">
    <property type="entry name" value="Beta-grasp_dom_sf"/>
</dbReference>
<dbReference type="InterPro" id="IPR007685">
    <property type="entry name" value="RelA_SpoT"/>
</dbReference>
<keyword evidence="10" id="KW-0808">Transferase</keyword>
<dbReference type="Gene3D" id="3.10.20.30">
    <property type="match status" value="1"/>
</dbReference>
<feature type="domain" description="HD" evidence="8">
    <location>
        <begin position="101"/>
        <end position="200"/>
    </location>
</feature>
<dbReference type="SMART" id="SM00471">
    <property type="entry name" value="HDc"/>
    <property type="match status" value="1"/>
</dbReference>
<dbReference type="InterPro" id="IPR012676">
    <property type="entry name" value="TGS-like"/>
</dbReference>
<dbReference type="GO" id="GO:0005886">
    <property type="term" value="C:plasma membrane"/>
    <property type="evidence" value="ECO:0007669"/>
    <property type="project" value="TreeGrafter"/>
</dbReference>
<evidence type="ECO:0000256" key="5">
    <source>
        <dbReference type="ARBA" id="ARBA00048244"/>
    </source>
</evidence>
<dbReference type="InterPro" id="IPR006674">
    <property type="entry name" value="HD_domain"/>
</dbReference>